<dbReference type="Pfam" id="PF00201">
    <property type="entry name" value="UDPGT"/>
    <property type="match status" value="1"/>
</dbReference>
<keyword evidence="5" id="KW-1185">Reference proteome</keyword>
<dbReference type="AlphaFoldDB" id="A0A1Q3CQ53"/>
<comment type="caution">
    <text evidence="4">The sequence shown here is derived from an EMBL/GenBank/DDBJ whole genome shotgun (WGS) entry which is preliminary data.</text>
</comment>
<dbReference type="SUPFAM" id="SSF53756">
    <property type="entry name" value="UDP-Glycosyltransferase/glycogen phosphorylase"/>
    <property type="match status" value="1"/>
</dbReference>
<protein>
    <submittedName>
        <fullName evidence="4">UDPGT domain-containing protein</fullName>
    </submittedName>
</protein>
<dbReference type="FunFam" id="3.40.50.2000:FF:000064">
    <property type="entry name" value="Glycosyltransferase"/>
    <property type="match status" value="1"/>
</dbReference>
<dbReference type="PANTHER" id="PTHR48047">
    <property type="entry name" value="GLYCOSYLTRANSFERASE"/>
    <property type="match status" value="1"/>
</dbReference>
<keyword evidence="2" id="KW-0328">Glycosyltransferase</keyword>
<evidence type="ECO:0000313" key="5">
    <source>
        <dbReference type="Proteomes" id="UP000187406"/>
    </source>
</evidence>
<reference evidence="5" key="1">
    <citation type="submission" date="2016-04" db="EMBL/GenBank/DDBJ databases">
        <title>Cephalotus genome sequencing.</title>
        <authorList>
            <person name="Fukushima K."/>
            <person name="Hasebe M."/>
            <person name="Fang X."/>
        </authorList>
    </citation>
    <scope>NUCLEOTIDE SEQUENCE [LARGE SCALE GENOMIC DNA]</scope>
    <source>
        <strain evidence="5">cv. St1</strain>
    </source>
</reference>
<dbReference type="CDD" id="cd03784">
    <property type="entry name" value="GT1_Gtf-like"/>
    <property type="match status" value="1"/>
</dbReference>
<dbReference type="PANTHER" id="PTHR48047:SF28">
    <property type="entry name" value="F11M15.8 PROTEIN"/>
    <property type="match status" value="1"/>
</dbReference>
<evidence type="ECO:0000256" key="3">
    <source>
        <dbReference type="ARBA" id="ARBA00022679"/>
    </source>
</evidence>
<dbReference type="InterPro" id="IPR002213">
    <property type="entry name" value="UDP_glucos_trans"/>
</dbReference>
<dbReference type="InParanoid" id="A0A1Q3CQ53"/>
<dbReference type="OrthoDB" id="5835829at2759"/>
<dbReference type="GO" id="GO:0035251">
    <property type="term" value="F:UDP-glucosyltransferase activity"/>
    <property type="evidence" value="ECO:0007669"/>
    <property type="project" value="TreeGrafter"/>
</dbReference>
<evidence type="ECO:0000313" key="4">
    <source>
        <dbReference type="EMBL" id="GAV82221.1"/>
    </source>
</evidence>
<dbReference type="EMBL" id="BDDD01002577">
    <property type="protein sequence ID" value="GAV82221.1"/>
    <property type="molecule type" value="Genomic_DNA"/>
</dbReference>
<proteinExistence type="inferred from homology"/>
<comment type="similarity">
    <text evidence="1">Belongs to the UDP-glycosyltransferase family.</text>
</comment>
<gene>
    <name evidence="4" type="ORF">CFOL_v3_25673</name>
</gene>
<dbReference type="Gene3D" id="3.40.50.2000">
    <property type="entry name" value="Glycogen Phosphorylase B"/>
    <property type="match status" value="2"/>
</dbReference>
<evidence type="ECO:0000256" key="2">
    <source>
        <dbReference type="ARBA" id="ARBA00022676"/>
    </source>
</evidence>
<dbReference type="FunCoup" id="A0A1Q3CQ53">
    <property type="interactions" value="143"/>
</dbReference>
<dbReference type="Proteomes" id="UP000187406">
    <property type="component" value="Unassembled WGS sequence"/>
</dbReference>
<evidence type="ECO:0000256" key="1">
    <source>
        <dbReference type="ARBA" id="ARBA00009995"/>
    </source>
</evidence>
<accession>A0A1Q3CQ53</accession>
<organism evidence="4 5">
    <name type="scientific">Cephalotus follicularis</name>
    <name type="common">Albany pitcher plant</name>
    <dbReference type="NCBI Taxonomy" id="3775"/>
    <lineage>
        <taxon>Eukaryota</taxon>
        <taxon>Viridiplantae</taxon>
        <taxon>Streptophyta</taxon>
        <taxon>Embryophyta</taxon>
        <taxon>Tracheophyta</taxon>
        <taxon>Spermatophyta</taxon>
        <taxon>Magnoliopsida</taxon>
        <taxon>eudicotyledons</taxon>
        <taxon>Gunneridae</taxon>
        <taxon>Pentapetalae</taxon>
        <taxon>rosids</taxon>
        <taxon>fabids</taxon>
        <taxon>Oxalidales</taxon>
        <taxon>Cephalotaceae</taxon>
        <taxon>Cephalotus</taxon>
    </lineage>
</organism>
<name>A0A1Q3CQ53_CEPFO</name>
<keyword evidence="3" id="KW-0808">Transferase</keyword>
<sequence>MSTSNSSTATTKKRPHILIFPYPAHGHTLSLLDLTHQLSLQNLTITILVTPKNLPTLSPLLSINPSIQTLTLLFPSHPKLPPGVENVKDLGPTGNVAIISALAQLFDPIIAWFNSHPNPPVAIVSDFFLGWTLHLANKMGIPRLAFFSVGALLASVSDFCWNNIVTVSGCEHVSFPCLPRSPVFKEEHLPSVFRLYREGDPDWELVKDGMLANTLSYGCVFNSFHALEGEYLDWVKLKMGQDRVFGVGPLSLVGPEYSWRGSSDPSNGGSVLTWLDGCLDGSVLYVCFGSQKLLNREQMEALASGLDKSGGRFVWVVKPGGTTRQVEDGYGVVPDGFEERVAGRGFVIRGWAQQVKILGHSAVGGFLSHCGWNSLMEGIVAGVMIMAWPMEADQFVNAKLLVEDMGVAVRICEGADSVPDSDKLGRVIREALSEGGVQVREKAKELRDEALAAVRAGGSSKIDLDRLVNEFVNLKSV</sequence>